<dbReference type="InterPro" id="IPR000086">
    <property type="entry name" value="NUDIX_hydrolase_dom"/>
</dbReference>
<evidence type="ECO:0000256" key="2">
    <source>
        <dbReference type="SAM" id="MobiDB-lite"/>
    </source>
</evidence>
<dbReference type="GO" id="GO:0006753">
    <property type="term" value="P:nucleoside phosphate metabolic process"/>
    <property type="evidence" value="ECO:0007669"/>
    <property type="project" value="TreeGrafter"/>
</dbReference>
<feature type="region of interest" description="Disordered" evidence="2">
    <location>
        <begin position="196"/>
        <end position="222"/>
    </location>
</feature>
<dbReference type="GO" id="GO:0019693">
    <property type="term" value="P:ribose phosphate metabolic process"/>
    <property type="evidence" value="ECO:0007669"/>
    <property type="project" value="TreeGrafter"/>
</dbReference>
<feature type="domain" description="Nudix hydrolase" evidence="3">
    <location>
        <begin position="46"/>
        <end position="178"/>
    </location>
</feature>
<protein>
    <submittedName>
        <fullName evidence="4">ADP-ribose pyrophosphatase</fullName>
    </submittedName>
</protein>
<dbReference type="Pfam" id="PF00293">
    <property type="entry name" value="NUDIX"/>
    <property type="match status" value="1"/>
</dbReference>
<dbReference type="RefSeq" id="WP_018023009.1">
    <property type="nucleotide sequence ID" value="NZ_AQUX01000020.1"/>
</dbReference>
<dbReference type="PANTHER" id="PTHR11839:SF31">
    <property type="entry name" value="ADP-RIBOSE PYROPHOSPHATASE"/>
    <property type="match status" value="1"/>
</dbReference>
<feature type="compositionally biased region" description="Basic and acidic residues" evidence="2">
    <location>
        <begin position="209"/>
        <end position="222"/>
    </location>
</feature>
<dbReference type="GO" id="GO:0016787">
    <property type="term" value="F:hydrolase activity"/>
    <property type="evidence" value="ECO:0007669"/>
    <property type="project" value="UniProtKB-KW"/>
</dbReference>
<dbReference type="SUPFAM" id="SSF55811">
    <property type="entry name" value="Nudix"/>
    <property type="match status" value="1"/>
</dbReference>
<accession>A0A097IFW6</accession>
<dbReference type="eggNOG" id="COG0494">
    <property type="taxonomic scope" value="Bacteria"/>
</dbReference>
<dbReference type="KEGG" id="cdo:CDOO_07020"/>
<organism evidence="4 5">
    <name type="scientific">Corynebacterium doosanense CAU 212 = DSM 45436</name>
    <dbReference type="NCBI Taxonomy" id="558173"/>
    <lineage>
        <taxon>Bacteria</taxon>
        <taxon>Bacillati</taxon>
        <taxon>Actinomycetota</taxon>
        <taxon>Actinomycetes</taxon>
        <taxon>Mycobacteriales</taxon>
        <taxon>Corynebacteriaceae</taxon>
        <taxon>Corynebacterium</taxon>
    </lineage>
</organism>
<evidence type="ECO:0000313" key="4">
    <source>
        <dbReference type="EMBL" id="AIT61028.1"/>
    </source>
</evidence>
<keyword evidence="5" id="KW-1185">Reference proteome</keyword>
<dbReference type="PANTHER" id="PTHR11839">
    <property type="entry name" value="UDP/ADP-SUGAR PYROPHOSPHATASE"/>
    <property type="match status" value="1"/>
</dbReference>
<dbReference type="OrthoDB" id="9806150at2"/>
<keyword evidence="1" id="KW-0378">Hydrolase</keyword>
<dbReference type="PROSITE" id="PS51462">
    <property type="entry name" value="NUDIX"/>
    <property type="match status" value="1"/>
</dbReference>
<dbReference type="Proteomes" id="UP000029914">
    <property type="component" value="Chromosome"/>
</dbReference>
<proteinExistence type="predicted"/>
<reference evidence="4 5" key="1">
    <citation type="submission" date="2013-09" db="EMBL/GenBank/DDBJ databases">
        <title>Complete genome sequence of Corynebacterium doosanense CAU 212(T) (=DSM 45436(T)), isolated from activated sludge.</title>
        <authorList>
            <person name="Schaffert L."/>
            <person name="Albersmeier A."/>
            <person name="Kalinowski J."/>
            <person name="Ruckert C."/>
        </authorList>
    </citation>
    <scope>NUCLEOTIDE SEQUENCE [LARGE SCALE GENOMIC DNA]</scope>
    <source>
        <strain evidence="4 5">CAU 212</strain>
    </source>
</reference>
<dbReference type="STRING" id="558173.CDOO_07020"/>
<sequence length="222" mass="23733">MTSSAPGSHEFTVTGSELLLQSPILAVRRDRVIMPGGAEKTREVVEHFGAVAVAAVDEAGNVALLRQYRHSVGTRLTEIPAGLLDIVDEDPLVGAKRELVEEAGLEAADWSVLADLVTSPGFCDEACRIYLATGLREVERPVAEGDEETDLTLDWVPLAEARARVLRGEISNSIAVAGIFAASEVVERGGDARPAEAGFPLRPTALARRRQDAGARPDMKQI</sequence>
<dbReference type="InterPro" id="IPR015797">
    <property type="entry name" value="NUDIX_hydrolase-like_dom_sf"/>
</dbReference>
<dbReference type="Gene3D" id="3.90.79.10">
    <property type="entry name" value="Nucleoside Triphosphate Pyrophosphohydrolase"/>
    <property type="match status" value="1"/>
</dbReference>
<evidence type="ECO:0000259" key="3">
    <source>
        <dbReference type="PROSITE" id="PS51462"/>
    </source>
</evidence>
<evidence type="ECO:0000313" key="5">
    <source>
        <dbReference type="Proteomes" id="UP000029914"/>
    </source>
</evidence>
<dbReference type="HOGENOM" id="CLU_062658_5_0_11"/>
<name>A0A097IFW6_9CORY</name>
<dbReference type="GO" id="GO:0005829">
    <property type="term" value="C:cytosol"/>
    <property type="evidence" value="ECO:0007669"/>
    <property type="project" value="TreeGrafter"/>
</dbReference>
<evidence type="ECO:0000256" key="1">
    <source>
        <dbReference type="ARBA" id="ARBA00022801"/>
    </source>
</evidence>
<dbReference type="AlphaFoldDB" id="A0A097IFW6"/>
<gene>
    <name evidence="4" type="ORF">CDOO_07020</name>
</gene>
<dbReference type="EMBL" id="CP006764">
    <property type="protein sequence ID" value="AIT61028.1"/>
    <property type="molecule type" value="Genomic_DNA"/>
</dbReference>